<organism evidence="2 3">
    <name type="scientific">Stentor coeruleus</name>
    <dbReference type="NCBI Taxonomy" id="5963"/>
    <lineage>
        <taxon>Eukaryota</taxon>
        <taxon>Sar</taxon>
        <taxon>Alveolata</taxon>
        <taxon>Ciliophora</taxon>
        <taxon>Postciliodesmatophora</taxon>
        <taxon>Heterotrichea</taxon>
        <taxon>Heterotrichida</taxon>
        <taxon>Stentoridae</taxon>
        <taxon>Stentor</taxon>
    </lineage>
</organism>
<feature type="coiled-coil region" evidence="1">
    <location>
        <begin position="494"/>
        <end position="581"/>
    </location>
</feature>
<evidence type="ECO:0000313" key="2">
    <source>
        <dbReference type="EMBL" id="OMJ92738.1"/>
    </source>
</evidence>
<feature type="coiled-coil region" evidence="1">
    <location>
        <begin position="116"/>
        <end position="199"/>
    </location>
</feature>
<accession>A0A1R2CUQ2</accession>
<keyword evidence="1" id="KW-0175">Coiled coil</keyword>
<name>A0A1R2CUQ2_9CILI</name>
<dbReference type="Proteomes" id="UP000187209">
    <property type="component" value="Unassembled WGS sequence"/>
</dbReference>
<proteinExistence type="predicted"/>
<evidence type="ECO:0000313" key="3">
    <source>
        <dbReference type="Proteomes" id="UP000187209"/>
    </source>
</evidence>
<reference evidence="2 3" key="1">
    <citation type="submission" date="2016-11" db="EMBL/GenBank/DDBJ databases">
        <title>The macronuclear genome of Stentor coeruleus: a giant cell with tiny introns.</title>
        <authorList>
            <person name="Slabodnick M."/>
            <person name="Ruby J.G."/>
            <person name="Reiff S.B."/>
            <person name="Swart E.C."/>
            <person name="Gosai S."/>
            <person name="Prabakaran S."/>
            <person name="Witkowska E."/>
            <person name="Larue G.E."/>
            <person name="Fisher S."/>
            <person name="Freeman R.M."/>
            <person name="Gunawardena J."/>
            <person name="Chu W."/>
            <person name="Stover N.A."/>
            <person name="Gregory B.D."/>
            <person name="Nowacki M."/>
            <person name="Derisi J."/>
            <person name="Roy S.W."/>
            <person name="Marshall W.F."/>
            <person name="Sood P."/>
        </authorList>
    </citation>
    <scope>NUCLEOTIDE SEQUENCE [LARGE SCALE GENOMIC DNA]</scope>
    <source>
        <strain evidence="2">WM001</strain>
    </source>
</reference>
<dbReference type="EMBL" id="MPUH01000056">
    <property type="protein sequence ID" value="OMJ92738.1"/>
    <property type="molecule type" value="Genomic_DNA"/>
</dbReference>
<dbReference type="AlphaFoldDB" id="A0A1R2CUQ2"/>
<feature type="coiled-coil region" evidence="1">
    <location>
        <begin position="306"/>
        <end position="382"/>
    </location>
</feature>
<gene>
    <name evidence="2" type="ORF">SteCoe_4491</name>
</gene>
<comment type="caution">
    <text evidence="2">The sequence shown here is derived from an EMBL/GenBank/DDBJ whole genome shotgun (WGS) entry which is preliminary data.</text>
</comment>
<keyword evidence="3" id="KW-1185">Reference proteome</keyword>
<protein>
    <submittedName>
        <fullName evidence="2">Uncharacterized protein</fullName>
    </submittedName>
</protein>
<evidence type="ECO:0000256" key="1">
    <source>
        <dbReference type="SAM" id="Coils"/>
    </source>
</evidence>
<sequence length="612" mass="71948">MNVSPSRVRTTPQSSRTKCSQMFITPNKLINTKSMQHSCDSKKSYYEKSCCGHVTRTQYNNFLIDIQNEIKRLDSSVELNFDEKTVFAKVLSVIRQSVDYIMLIQSSLSNADWVDLENFKSSLKLQEAKLKNESEKIRITSRHLDQYDNLLKSKEEQLKNDEKILKSKLELLRQEDLYNEELKLKCIQLEQELRLLKKQKITENTMLETSLNSEIDCLKIENSKLKKIISNKSEIIYYDEESLTERMLMDKNKSNPETTKSATEIRILNTENEEHNSKSQSIDLGKLTIPDIESSDCPSRFSEASFGNKEDKYQNTEIENKNFEDKILIPYQNESELKSYLSEVLQSIEEYNQEVEIREKILREKSLELEEKENNLNKQIIDMKLIDNSISNSKTEILEFYSTVMPSFEEYSQALSQLLADLYMKKQEYTEYAEKAEKIIEDLESNVYYTKEESDYQTQEFENKILEIQEKQQSLIVYEKNLIDKEQSLNQNINEAIIKMTNELQLQLEKVQNKEKEVEHIKEKLENEKSENEKIAMMLKVAHLEFENNKIKENEKIRIKKEKLRILKAKLESNLKAIESKEPEERMRLSLDLSQIATRSHSFGGLNEKNIS</sequence>